<keyword evidence="2" id="KW-0805">Transcription regulation</keyword>
<keyword evidence="4" id="KW-0804">Transcription</keyword>
<dbReference type="EnsemblPlants" id="ORUFI01G44300.1">
    <property type="protein sequence ID" value="ORUFI01G44300.1"/>
    <property type="gene ID" value="ORUFI01G44300"/>
</dbReference>
<dbReference type="HOGENOM" id="CLU_459579_0_0_1"/>
<feature type="compositionally biased region" description="Basic and acidic residues" evidence="6">
    <location>
        <begin position="358"/>
        <end position="367"/>
    </location>
</feature>
<dbReference type="AlphaFoldDB" id="A0A0E0N6G1"/>
<dbReference type="InterPro" id="IPR015300">
    <property type="entry name" value="DNA-bd_pseudobarrel_sf"/>
</dbReference>
<feature type="compositionally biased region" description="Basic and acidic residues" evidence="6">
    <location>
        <begin position="39"/>
        <end position="64"/>
    </location>
</feature>
<dbReference type="Gramene" id="ORUFI01G44300.1">
    <property type="protein sequence ID" value="ORUFI01G44300.1"/>
    <property type="gene ID" value="ORUFI01G44300"/>
</dbReference>
<reference evidence="8" key="2">
    <citation type="submission" date="2015-06" db="UniProtKB">
        <authorList>
            <consortium name="EnsemblPlants"/>
        </authorList>
    </citation>
    <scope>IDENTIFICATION</scope>
</reference>
<sequence>MEAKEEHPGYHFPMRQVEKDGQVVRHQLASMVELIKVPKIEQEEGNADSHGKEKADVVHEEKTEKVKRRRKRVSDPQRKKACVDCTKRCIRIHGMASSSSEKARPTPTLPSFFKIMVGYFSENMDIPLPFARTITDMTGSNVYLEDAYGLRWRVRLYLHDDVLSFGHGWKNFVLDHDISVGEFLVFRQIARSVFTVQIFAISACERIHLCERNKRQSRKRKPGRKTGYPANNQMVKVSSKDVVKRRKKQRTDEQIYDLDPRQHDMPVRVCIDSGSELRCSESSVKELDAAPDKSHAVVQVPATECNADPSYNAAGMKTIKNLEAIGASSSTKDVTWDANKSEDYPSFSYPESSNVMTADKESERSHQDRPMQLYCELGLEDGNAETENCENSNVLENAELRTPLAMMDLNEVGIDDIFLSADIYEFDSDFCSPEAFSVDVNTEGLVANGRTPGDCFGVPETSRCLENKQMTDVPRTSTDDGSIAVHGIDINALPSNTYPDIDAAPDDCKKDKDVLHSECNKVAQKGNNSKGQESGGTKSCVVLAVAANSKKFCITIPPPDQTWLELPRRLPVLPRTKKQARKILILKDPSMRLWPVLYQCTPKFNGFIAGWADISRENNLREGDTCEFELCSNSELSFQVLVPNLQ</sequence>
<proteinExistence type="predicted"/>
<dbReference type="PROSITE" id="PS50863">
    <property type="entry name" value="B3"/>
    <property type="match status" value="2"/>
</dbReference>
<dbReference type="InterPro" id="IPR003340">
    <property type="entry name" value="B3_DNA-bd"/>
</dbReference>
<feature type="domain" description="TF-B3" evidence="7">
    <location>
        <begin position="109"/>
        <end position="202"/>
    </location>
</feature>
<evidence type="ECO:0000259" key="7">
    <source>
        <dbReference type="PROSITE" id="PS50863"/>
    </source>
</evidence>
<dbReference type="InterPro" id="IPR039218">
    <property type="entry name" value="REM_fam"/>
</dbReference>
<evidence type="ECO:0000256" key="4">
    <source>
        <dbReference type="ARBA" id="ARBA00023163"/>
    </source>
</evidence>
<dbReference type="CDD" id="cd10017">
    <property type="entry name" value="B3_DNA"/>
    <property type="match status" value="2"/>
</dbReference>
<dbReference type="PANTHER" id="PTHR31674">
    <property type="entry name" value="B3 DOMAIN-CONTAINING PROTEIN REM-LIKE 3-RELATED"/>
    <property type="match status" value="1"/>
</dbReference>
<organism evidence="8 9">
    <name type="scientific">Oryza rufipogon</name>
    <name type="common">Brownbeard rice</name>
    <name type="synonym">Asian wild rice</name>
    <dbReference type="NCBI Taxonomy" id="4529"/>
    <lineage>
        <taxon>Eukaryota</taxon>
        <taxon>Viridiplantae</taxon>
        <taxon>Streptophyta</taxon>
        <taxon>Embryophyta</taxon>
        <taxon>Tracheophyta</taxon>
        <taxon>Spermatophyta</taxon>
        <taxon>Magnoliopsida</taxon>
        <taxon>Liliopsida</taxon>
        <taxon>Poales</taxon>
        <taxon>Poaceae</taxon>
        <taxon>BOP clade</taxon>
        <taxon>Oryzoideae</taxon>
        <taxon>Oryzeae</taxon>
        <taxon>Oryzinae</taxon>
        <taxon>Oryza</taxon>
    </lineage>
</organism>
<evidence type="ECO:0000256" key="6">
    <source>
        <dbReference type="SAM" id="MobiDB-lite"/>
    </source>
</evidence>
<accession>A0A0E0N6G1</accession>
<name>A0A0E0N6G1_ORYRU</name>
<dbReference type="GO" id="GO:0005634">
    <property type="term" value="C:nucleus"/>
    <property type="evidence" value="ECO:0007669"/>
    <property type="project" value="UniProtKB-SubCell"/>
</dbReference>
<evidence type="ECO:0000256" key="5">
    <source>
        <dbReference type="ARBA" id="ARBA00023242"/>
    </source>
</evidence>
<evidence type="ECO:0000313" key="9">
    <source>
        <dbReference type="Proteomes" id="UP000008022"/>
    </source>
</evidence>
<dbReference type="SUPFAM" id="SSF101936">
    <property type="entry name" value="DNA-binding pseudobarrel domain"/>
    <property type="match status" value="2"/>
</dbReference>
<dbReference type="GO" id="GO:0003677">
    <property type="term" value="F:DNA binding"/>
    <property type="evidence" value="ECO:0007669"/>
    <property type="project" value="UniProtKB-KW"/>
</dbReference>
<protein>
    <recommendedName>
        <fullName evidence="7">TF-B3 domain-containing protein</fullName>
    </recommendedName>
</protein>
<dbReference type="STRING" id="4529.A0A0E0N6G1"/>
<dbReference type="Proteomes" id="UP000008022">
    <property type="component" value="Unassembled WGS sequence"/>
</dbReference>
<dbReference type="Gene3D" id="2.40.330.10">
    <property type="entry name" value="DNA-binding pseudobarrel domain"/>
    <property type="match status" value="2"/>
</dbReference>
<dbReference type="eggNOG" id="ENOG502RXIH">
    <property type="taxonomic scope" value="Eukaryota"/>
</dbReference>
<dbReference type="SMART" id="SM01019">
    <property type="entry name" value="B3"/>
    <property type="match status" value="2"/>
</dbReference>
<dbReference type="PANTHER" id="PTHR31674:SF61">
    <property type="entry name" value="B3 DOMAIN-CONTAINING PROTEIN OS01G0905400"/>
    <property type="match status" value="1"/>
</dbReference>
<comment type="subcellular location">
    <subcellularLocation>
        <location evidence="1">Nucleus</location>
    </subcellularLocation>
</comment>
<reference evidence="9" key="1">
    <citation type="submission" date="2013-06" db="EMBL/GenBank/DDBJ databases">
        <authorList>
            <person name="Zhao Q."/>
        </authorList>
    </citation>
    <scope>NUCLEOTIDE SEQUENCE</scope>
    <source>
        <strain evidence="9">cv. W1943</strain>
    </source>
</reference>
<keyword evidence="9" id="KW-1185">Reference proteome</keyword>
<keyword evidence="3" id="KW-0238">DNA-binding</keyword>
<evidence type="ECO:0000256" key="1">
    <source>
        <dbReference type="ARBA" id="ARBA00004123"/>
    </source>
</evidence>
<keyword evidence="5" id="KW-0539">Nucleus</keyword>
<dbReference type="Pfam" id="PF02362">
    <property type="entry name" value="B3"/>
    <property type="match status" value="2"/>
</dbReference>
<dbReference type="OMA" id="CEFELCS"/>
<feature type="region of interest" description="Disordered" evidence="6">
    <location>
        <begin position="345"/>
        <end position="367"/>
    </location>
</feature>
<evidence type="ECO:0000313" key="8">
    <source>
        <dbReference type="EnsemblPlants" id="ORUFI01G44300.1"/>
    </source>
</evidence>
<evidence type="ECO:0000256" key="3">
    <source>
        <dbReference type="ARBA" id="ARBA00023125"/>
    </source>
</evidence>
<feature type="domain" description="TF-B3" evidence="7">
    <location>
        <begin position="549"/>
        <end position="644"/>
    </location>
</feature>
<feature type="region of interest" description="Disordered" evidence="6">
    <location>
        <begin position="39"/>
        <end position="77"/>
    </location>
</feature>
<evidence type="ECO:0000256" key="2">
    <source>
        <dbReference type="ARBA" id="ARBA00023015"/>
    </source>
</evidence>